<dbReference type="InterPro" id="IPR051794">
    <property type="entry name" value="PG_Endopeptidase_C40"/>
</dbReference>
<dbReference type="EMBL" id="SHKV01000001">
    <property type="protein sequence ID" value="RZU32195.1"/>
    <property type="molecule type" value="Genomic_DNA"/>
</dbReference>
<name>A0A4Q7Y884_9ACTN</name>
<dbReference type="InterPro" id="IPR038765">
    <property type="entry name" value="Papain-like_cys_pep_sf"/>
</dbReference>
<evidence type="ECO:0000313" key="9">
    <source>
        <dbReference type="Proteomes" id="UP000292507"/>
    </source>
</evidence>
<feature type="compositionally biased region" description="Pro residues" evidence="6">
    <location>
        <begin position="275"/>
        <end position="305"/>
    </location>
</feature>
<dbReference type="PANTHER" id="PTHR47359">
    <property type="entry name" value="PEPTIDOGLYCAN DL-ENDOPEPTIDASE CWLO"/>
    <property type="match status" value="1"/>
</dbReference>
<comment type="caution">
    <text evidence="8">The sequence shown here is derived from an EMBL/GenBank/DDBJ whole genome shotgun (WGS) entry which is preliminary data.</text>
</comment>
<dbReference type="Proteomes" id="UP000292507">
    <property type="component" value="Unassembled WGS sequence"/>
</dbReference>
<evidence type="ECO:0000256" key="6">
    <source>
        <dbReference type="SAM" id="MobiDB-lite"/>
    </source>
</evidence>
<feature type="region of interest" description="Disordered" evidence="6">
    <location>
        <begin position="1"/>
        <end position="27"/>
    </location>
</feature>
<dbReference type="Pfam" id="PF00877">
    <property type="entry name" value="NLPC_P60"/>
    <property type="match status" value="1"/>
</dbReference>
<feature type="coiled-coil region" evidence="5">
    <location>
        <begin position="62"/>
        <end position="96"/>
    </location>
</feature>
<dbReference type="GO" id="GO:0008234">
    <property type="term" value="F:cysteine-type peptidase activity"/>
    <property type="evidence" value="ECO:0007669"/>
    <property type="project" value="UniProtKB-KW"/>
</dbReference>
<dbReference type="InterPro" id="IPR000064">
    <property type="entry name" value="NLP_P60_dom"/>
</dbReference>
<dbReference type="PANTHER" id="PTHR47359:SF3">
    <property type="entry name" value="NLP_P60 DOMAIN-CONTAINING PROTEIN-RELATED"/>
    <property type="match status" value="1"/>
</dbReference>
<keyword evidence="3 8" id="KW-0378">Hydrolase</keyword>
<feature type="compositionally biased region" description="Low complexity" evidence="6">
    <location>
        <begin position="8"/>
        <end position="20"/>
    </location>
</feature>
<dbReference type="SUPFAM" id="SSF54001">
    <property type="entry name" value="Cysteine proteinases"/>
    <property type="match status" value="1"/>
</dbReference>
<dbReference type="GO" id="GO:0006508">
    <property type="term" value="P:proteolysis"/>
    <property type="evidence" value="ECO:0007669"/>
    <property type="project" value="UniProtKB-KW"/>
</dbReference>
<keyword evidence="5" id="KW-0175">Coiled coil</keyword>
<protein>
    <submittedName>
        <fullName evidence="8">Cell wall-associated NlpC family hydrolase</fullName>
    </submittedName>
</protein>
<organism evidence="8 9">
    <name type="scientific">Blastococcus saxobsidens</name>
    <dbReference type="NCBI Taxonomy" id="138336"/>
    <lineage>
        <taxon>Bacteria</taxon>
        <taxon>Bacillati</taxon>
        <taxon>Actinomycetota</taxon>
        <taxon>Actinomycetes</taxon>
        <taxon>Geodermatophilales</taxon>
        <taxon>Geodermatophilaceae</taxon>
        <taxon>Blastococcus</taxon>
    </lineage>
</organism>
<dbReference type="AlphaFoldDB" id="A0A4Q7Y884"/>
<feature type="domain" description="NlpC/P60" evidence="7">
    <location>
        <begin position="310"/>
        <end position="445"/>
    </location>
</feature>
<dbReference type="PROSITE" id="PS51935">
    <property type="entry name" value="NLPC_P60"/>
    <property type="match status" value="1"/>
</dbReference>
<reference evidence="8 9" key="1">
    <citation type="submission" date="2019-02" db="EMBL/GenBank/DDBJ databases">
        <title>Sequencing the genomes of 1000 actinobacteria strains.</title>
        <authorList>
            <person name="Klenk H.-P."/>
        </authorList>
    </citation>
    <scope>NUCLEOTIDE SEQUENCE [LARGE SCALE GENOMIC DNA]</scope>
    <source>
        <strain evidence="8 9">DSM 44509</strain>
    </source>
</reference>
<evidence type="ECO:0000256" key="5">
    <source>
        <dbReference type="SAM" id="Coils"/>
    </source>
</evidence>
<keyword evidence="4" id="KW-0788">Thiol protease</keyword>
<proteinExistence type="inferred from homology"/>
<feature type="coiled-coil region" evidence="5">
    <location>
        <begin position="235"/>
        <end position="269"/>
    </location>
</feature>
<gene>
    <name evidence="8" type="ORF">BKA19_1890</name>
</gene>
<accession>A0A4Q7Y884</accession>
<evidence type="ECO:0000256" key="2">
    <source>
        <dbReference type="ARBA" id="ARBA00022670"/>
    </source>
</evidence>
<evidence type="ECO:0000313" key="8">
    <source>
        <dbReference type="EMBL" id="RZU32195.1"/>
    </source>
</evidence>
<dbReference type="OrthoDB" id="5177647at2"/>
<evidence type="ECO:0000256" key="1">
    <source>
        <dbReference type="ARBA" id="ARBA00007074"/>
    </source>
</evidence>
<comment type="similarity">
    <text evidence="1">Belongs to the peptidase C40 family.</text>
</comment>
<evidence type="ECO:0000259" key="7">
    <source>
        <dbReference type="PROSITE" id="PS51935"/>
    </source>
</evidence>
<sequence length="445" mass="45098">MGTGTRNSTAGAGTGAPSGAVERTGGRAASRVAGTLLVAALAVGLTPDVAGAAPRRPTDSQISQAQSRADAVADRIGELNQQLTAAQAQAEAAHATSALALDEFQATQEAFEAAQAHAQASAEAAAKAAEEVTVARDDVVAFARRSFMEGTTNPGATALLTAGDIGQLVERAALLEAAGTHRADVLGEVRDAEQTARRADVVARTAVVEAEELKTQAAATLEVATTAEISARALKASLVAQRVEVQAQLDAAQTELRDLVGARAAAERAAAVAPRPAPAPAPAPAPRPAPAPSAPQPPADRPVPPSAGDASAAQRAIDAAMAYRGTPYAWGGGGTRGPGPGQDPDLGIVGFDCSGLTQYAYARAGISIPRNSRAQYAALPKVSSDDLRAGDLVFWGTDPSNPNAITHVAIYLGDGTVIQAPESGDVVKVSPMWWRGYTGAVRPSA</sequence>
<keyword evidence="2" id="KW-0645">Protease</keyword>
<dbReference type="Gene3D" id="3.90.1720.10">
    <property type="entry name" value="endopeptidase domain like (from Nostoc punctiforme)"/>
    <property type="match status" value="1"/>
</dbReference>
<keyword evidence="9" id="KW-1185">Reference proteome</keyword>
<feature type="region of interest" description="Disordered" evidence="6">
    <location>
        <begin position="271"/>
        <end position="312"/>
    </location>
</feature>
<dbReference type="RefSeq" id="WP_130504215.1">
    <property type="nucleotide sequence ID" value="NZ_SHKV01000001.1"/>
</dbReference>
<evidence type="ECO:0000256" key="4">
    <source>
        <dbReference type="ARBA" id="ARBA00022807"/>
    </source>
</evidence>
<evidence type="ECO:0000256" key="3">
    <source>
        <dbReference type="ARBA" id="ARBA00022801"/>
    </source>
</evidence>